<proteinExistence type="predicted"/>
<dbReference type="OrthoDB" id="506431at2759"/>
<keyword evidence="2" id="KW-1185">Reference proteome</keyword>
<name>A0A5N6R0B2_9ROSI</name>
<evidence type="ECO:0000313" key="2">
    <source>
        <dbReference type="Proteomes" id="UP000327013"/>
    </source>
</evidence>
<organism evidence="1 2">
    <name type="scientific">Carpinus fangiana</name>
    <dbReference type="NCBI Taxonomy" id="176857"/>
    <lineage>
        <taxon>Eukaryota</taxon>
        <taxon>Viridiplantae</taxon>
        <taxon>Streptophyta</taxon>
        <taxon>Embryophyta</taxon>
        <taxon>Tracheophyta</taxon>
        <taxon>Spermatophyta</taxon>
        <taxon>Magnoliopsida</taxon>
        <taxon>eudicotyledons</taxon>
        <taxon>Gunneridae</taxon>
        <taxon>Pentapetalae</taxon>
        <taxon>rosids</taxon>
        <taxon>fabids</taxon>
        <taxon>Fagales</taxon>
        <taxon>Betulaceae</taxon>
        <taxon>Carpinus</taxon>
    </lineage>
</organism>
<reference evidence="1 2" key="1">
    <citation type="submission" date="2019-06" db="EMBL/GenBank/DDBJ databases">
        <title>A chromosomal-level reference genome of Carpinus fangiana (Coryloideae, Betulaceae).</title>
        <authorList>
            <person name="Yang X."/>
            <person name="Wang Z."/>
            <person name="Zhang L."/>
            <person name="Hao G."/>
            <person name="Liu J."/>
            <person name="Yang Y."/>
        </authorList>
    </citation>
    <scope>NUCLEOTIDE SEQUENCE [LARGE SCALE GENOMIC DNA]</scope>
    <source>
        <strain evidence="1">Cfa_2016G</strain>
        <tissue evidence="1">Leaf</tissue>
    </source>
</reference>
<accession>A0A5N6R0B2</accession>
<evidence type="ECO:0000313" key="1">
    <source>
        <dbReference type="EMBL" id="KAE8022640.1"/>
    </source>
</evidence>
<protein>
    <submittedName>
        <fullName evidence="1">Uncharacterized protein</fullName>
    </submittedName>
</protein>
<dbReference type="EMBL" id="CM017323">
    <property type="protein sequence ID" value="KAE8022640.1"/>
    <property type="molecule type" value="Genomic_DNA"/>
</dbReference>
<gene>
    <name evidence="1" type="ORF">FH972_008423</name>
</gene>
<sequence length="59" mass="6567">MALGLERLNILPFQMRMLAKNKENPPDGFMCRGGWEVLVDYYDSLVPASNGKVLEAVPA</sequence>
<dbReference type="Proteomes" id="UP000327013">
    <property type="component" value="Chromosome 3"/>
</dbReference>
<dbReference type="AlphaFoldDB" id="A0A5N6R0B2"/>